<dbReference type="InterPro" id="IPR005149">
    <property type="entry name" value="Tscrpt_reg_PadR_N"/>
</dbReference>
<evidence type="ECO:0000259" key="1">
    <source>
        <dbReference type="Pfam" id="PF03551"/>
    </source>
</evidence>
<evidence type="ECO:0000313" key="3">
    <source>
        <dbReference type="Proteomes" id="UP000182725"/>
    </source>
</evidence>
<accession>A0A1H5NH66</accession>
<dbReference type="Gene3D" id="1.10.10.10">
    <property type="entry name" value="Winged helix-like DNA-binding domain superfamily/Winged helix DNA-binding domain"/>
    <property type="match status" value="1"/>
</dbReference>
<proteinExistence type="predicted"/>
<gene>
    <name evidence="2" type="ORF">SAMN04489740_3702</name>
</gene>
<name>A0A1H5NH66_9MICC</name>
<dbReference type="RefSeq" id="WP_074712840.1">
    <property type="nucleotide sequence ID" value="NZ_FNTV01000001.1"/>
</dbReference>
<organism evidence="2 3">
    <name type="scientific">Arthrobacter alpinus</name>
    <dbReference type="NCBI Taxonomy" id="656366"/>
    <lineage>
        <taxon>Bacteria</taxon>
        <taxon>Bacillati</taxon>
        <taxon>Actinomycetota</taxon>
        <taxon>Actinomycetes</taxon>
        <taxon>Micrococcales</taxon>
        <taxon>Micrococcaceae</taxon>
        <taxon>Arthrobacter</taxon>
    </lineage>
</organism>
<dbReference type="Pfam" id="PF03551">
    <property type="entry name" value="PadR"/>
    <property type="match status" value="1"/>
</dbReference>
<dbReference type="InterPro" id="IPR036390">
    <property type="entry name" value="WH_DNA-bd_sf"/>
</dbReference>
<dbReference type="InterPro" id="IPR036388">
    <property type="entry name" value="WH-like_DNA-bd_sf"/>
</dbReference>
<dbReference type="PANTHER" id="PTHR33169:SF27">
    <property type="entry name" value="TRANSCRIPTIONAL REGULATOR PADR FAMILY PROTEIN"/>
    <property type="match status" value="1"/>
</dbReference>
<reference evidence="2 3" key="1">
    <citation type="submission" date="2016-10" db="EMBL/GenBank/DDBJ databases">
        <authorList>
            <person name="de Groot N.N."/>
        </authorList>
    </citation>
    <scope>NUCLEOTIDE SEQUENCE [LARGE SCALE GENOMIC DNA]</scope>
    <source>
        <strain evidence="2 3">DSM 22274</strain>
    </source>
</reference>
<dbReference type="SUPFAM" id="SSF46785">
    <property type="entry name" value="Winged helix' DNA-binding domain"/>
    <property type="match status" value="1"/>
</dbReference>
<dbReference type="EMBL" id="FNTV01000001">
    <property type="protein sequence ID" value="SEF00876.1"/>
    <property type="molecule type" value="Genomic_DNA"/>
</dbReference>
<dbReference type="PANTHER" id="PTHR33169">
    <property type="entry name" value="PADR-FAMILY TRANSCRIPTIONAL REGULATOR"/>
    <property type="match status" value="1"/>
</dbReference>
<evidence type="ECO:0000313" key="2">
    <source>
        <dbReference type="EMBL" id="SEF00876.1"/>
    </source>
</evidence>
<protein>
    <submittedName>
        <fullName evidence="2">Transcriptional regulator PadR-like family protein</fullName>
    </submittedName>
</protein>
<sequence>MARTKPLTPLGISALGLLVERPMHPYEMYQVLMQRHEDRIVKVRPGTLYHAVGRLAVDGLVEPVGTERDGNRPERTTYAILPAGRVALKGRVEDLISTPINEYPCFPQALDEAHNLPAGSVVELLEHRLGLLQEQLDGLETGVAKALAKGVEPRFLVDADYQQVLLNAEIRWVGQLCGDINSGALPW</sequence>
<dbReference type="InterPro" id="IPR052509">
    <property type="entry name" value="Metal_resp_DNA-bind_regulator"/>
</dbReference>
<dbReference type="AlphaFoldDB" id="A0A1H5NH66"/>
<feature type="domain" description="Transcription regulator PadR N-terminal" evidence="1">
    <location>
        <begin position="15"/>
        <end position="89"/>
    </location>
</feature>
<dbReference type="Proteomes" id="UP000182725">
    <property type="component" value="Unassembled WGS sequence"/>
</dbReference>